<dbReference type="InterPro" id="IPR012816">
    <property type="entry name" value="NADAR"/>
</dbReference>
<feature type="region of interest" description="Disordered" evidence="1">
    <location>
        <begin position="1"/>
        <end position="22"/>
    </location>
</feature>
<dbReference type="CDD" id="cd15457">
    <property type="entry name" value="NADAR"/>
    <property type="match status" value="1"/>
</dbReference>
<comment type="caution">
    <text evidence="3">The sequence shown here is derived from an EMBL/GenBank/DDBJ whole genome shotgun (WGS) entry which is preliminary data.</text>
</comment>
<gene>
    <name evidence="3" type="ORF">MSAN_00713600</name>
</gene>
<accession>A0A8H6Z5P0</accession>
<sequence>MTTTSASQASSDGRRSTAPSVRLPIRFSSETPEYHGFLTYSAHRVMYNDVIYPTAMHLHEALKYLPVDPAFAERIRACPDPGEVHTLSAELQRQSPNSVRPDWPTVFLQSMEDVILLKFQQHSNLRGLLLNTLDAPLVYAEPEAYWGETGSNHLGHMLERVRTSLQRELEGRLFLPFLSLKMVYSSLLRKKDQENLRSVWRYSF</sequence>
<dbReference type="InterPro" id="IPR037238">
    <property type="entry name" value="YbiA-like_sf"/>
</dbReference>
<evidence type="ECO:0000313" key="4">
    <source>
        <dbReference type="Proteomes" id="UP000623467"/>
    </source>
</evidence>
<dbReference type="Gene3D" id="1.10.357.40">
    <property type="entry name" value="YbiA-like"/>
    <property type="match status" value="1"/>
</dbReference>
<evidence type="ECO:0000256" key="1">
    <source>
        <dbReference type="SAM" id="MobiDB-lite"/>
    </source>
</evidence>
<name>A0A8H6Z5P0_9AGAR</name>
<dbReference type="AlphaFoldDB" id="A0A8H6Z5P0"/>
<dbReference type="Proteomes" id="UP000623467">
    <property type="component" value="Unassembled WGS sequence"/>
</dbReference>
<organism evidence="3 4">
    <name type="scientific">Mycena sanguinolenta</name>
    <dbReference type="NCBI Taxonomy" id="230812"/>
    <lineage>
        <taxon>Eukaryota</taxon>
        <taxon>Fungi</taxon>
        <taxon>Dikarya</taxon>
        <taxon>Basidiomycota</taxon>
        <taxon>Agaricomycotina</taxon>
        <taxon>Agaricomycetes</taxon>
        <taxon>Agaricomycetidae</taxon>
        <taxon>Agaricales</taxon>
        <taxon>Marasmiineae</taxon>
        <taxon>Mycenaceae</taxon>
        <taxon>Mycena</taxon>
    </lineage>
</organism>
<evidence type="ECO:0000259" key="2">
    <source>
        <dbReference type="Pfam" id="PF08719"/>
    </source>
</evidence>
<reference evidence="3" key="1">
    <citation type="submission" date="2020-05" db="EMBL/GenBank/DDBJ databases">
        <title>Mycena genomes resolve the evolution of fungal bioluminescence.</title>
        <authorList>
            <person name="Tsai I.J."/>
        </authorList>
    </citation>
    <scope>NUCLEOTIDE SEQUENCE</scope>
    <source>
        <strain evidence="3">160909Yilan</strain>
    </source>
</reference>
<dbReference type="SUPFAM" id="SSF143990">
    <property type="entry name" value="YbiA-like"/>
    <property type="match status" value="1"/>
</dbReference>
<dbReference type="OrthoDB" id="206452at2759"/>
<protein>
    <submittedName>
        <fullName evidence="3">S5A-REDUCTASE domain-containing protein</fullName>
    </submittedName>
</protein>
<feature type="compositionally biased region" description="Polar residues" evidence="1">
    <location>
        <begin position="1"/>
        <end position="11"/>
    </location>
</feature>
<dbReference type="Pfam" id="PF08719">
    <property type="entry name" value="NADAR"/>
    <property type="match status" value="1"/>
</dbReference>
<evidence type="ECO:0000313" key="3">
    <source>
        <dbReference type="EMBL" id="KAF7370801.1"/>
    </source>
</evidence>
<feature type="domain" description="NADAR" evidence="2">
    <location>
        <begin position="41"/>
        <end position="165"/>
    </location>
</feature>
<proteinExistence type="predicted"/>
<dbReference type="EMBL" id="JACAZH010000004">
    <property type="protein sequence ID" value="KAF7370801.1"/>
    <property type="molecule type" value="Genomic_DNA"/>
</dbReference>
<keyword evidence="4" id="KW-1185">Reference proteome</keyword>